<evidence type="ECO:0000313" key="1">
    <source>
        <dbReference type="EMBL" id="CAG6637385.1"/>
    </source>
</evidence>
<name>A0A8D8VXL3_9HEMI</name>
<protein>
    <submittedName>
        <fullName evidence="1">Uncharacterized protein</fullName>
    </submittedName>
</protein>
<dbReference type="AlphaFoldDB" id="A0A8D8VXL3"/>
<organism evidence="1">
    <name type="scientific">Cacopsylla melanoneura</name>
    <dbReference type="NCBI Taxonomy" id="428564"/>
    <lineage>
        <taxon>Eukaryota</taxon>
        <taxon>Metazoa</taxon>
        <taxon>Ecdysozoa</taxon>
        <taxon>Arthropoda</taxon>
        <taxon>Hexapoda</taxon>
        <taxon>Insecta</taxon>
        <taxon>Pterygota</taxon>
        <taxon>Neoptera</taxon>
        <taxon>Paraneoptera</taxon>
        <taxon>Hemiptera</taxon>
        <taxon>Sternorrhyncha</taxon>
        <taxon>Psylloidea</taxon>
        <taxon>Psyllidae</taxon>
        <taxon>Psyllinae</taxon>
        <taxon>Cacopsylla</taxon>
    </lineage>
</organism>
<sequence>MSILSFHIGPQSGQYNPTVRTLQSHCPYITIPLSGLRTFNYKQSLNEYTTHNKCPNYNTGLQIRIGFQIRVFSHFSSFFFHETSEKFGGKNEKMNREISS</sequence>
<proteinExistence type="predicted"/>
<accession>A0A8D8VXL3</accession>
<dbReference type="EMBL" id="HBUF01098096">
    <property type="protein sequence ID" value="CAG6637385.1"/>
    <property type="molecule type" value="Transcribed_RNA"/>
</dbReference>
<reference evidence="1" key="1">
    <citation type="submission" date="2021-05" db="EMBL/GenBank/DDBJ databases">
        <authorList>
            <person name="Alioto T."/>
            <person name="Alioto T."/>
            <person name="Gomez Garrido J."/>
        </authorList>
    </citation>
    <scope>NUCLEOTIDE SEQUENCE</scope>
</reference>